<proteinExistence type="predicted"/>
<feature type="region of interest" description="Disordered" evidence="1">
    <location>
        <begin position="503"/>
        <end position="539"/>
    </location>
</feature>
<feature type="compositionally biased region" description="Basic and acidic residues" evidence="1">
    <location>
        <begin position="348"/>
        <end position="367"/>
    </location>
</feature>
<feature type="compositionally biased region" description="Polar residues" evidence="1">
    <location>
        <begin position="695"/>
        <end position="721"/>
    </location>
</feature>
<evidence type="ECO:0000313" key="3">
    <source>
        <dbReference type="Proteomes" id="UP001497480"/>
    </source>
</evidence>
<feature type="compositionally biased region" description="Polar residues" evidence="1">
    <location>
        <begin position="33"/>
        <end position="50"/>
    </location>
</feature>
<dbReference type="EMBL" id="CAXHTB010000020">
    <property type="protein sequence ID" value="CAL0327029.1"/>
    <property type="molecule type" value="Genomic_DNA"/>
</dbReference>
<feature type="compositionally biased region" description="Basic and acidic residues" evidence="1">
    <location>
        <begin position="466"/>
        <end position="479"/>
    </location>
</feature>
<evidence type="ECO:0000256" key="1">
    <source>
        <dbReference type="SAM" id="MobiDB-lite"/>
    </source>
</evidence>
<gene>
    <name evidence="2" type="ORF">LLUT_LOCUS28089</name>
</gene>
<feature type="compositionally biased region" description="Acidic residues" evidence="1">
    <location>
        <begin position="387"/>
        <end position="400"/>
    </location>
</feature>
<feature type="compositionally biased region" description="Low complexity" evidence="1">
    <location>
        <begin position="410"/>
        <end position="423"/>
    </location>
</feature>
<sequence>MDSDDDFQLLPSSPIILPQPKLKRLKKAASLIVPSNNSSDESGSLRSNSALEELTVRSVPNRENSSPLPNKHGSGAARVLDFNSVADELDVDVEYTEIEKDKVEEVADLKSNELERKRRSLDNSAENSSKKRKKRIDDDGAEKMAKESASNKRKAEKERRENLKQLRAESQRLLRETRDAAFKPIPLVQKPISSILDKIRQRKLEILKKSISSYVDTDTDGSEHCLDEEIIDKSEEVELQVTPTSPSPSNNEEIIHMSEEVQLEVTPTCPSPTNNEEIIDKVEDIELKITPTCPIPAKSGVSTSHVDGSNEVVGDLSCESTPSPVGRDSESDHTFRAPIGDTQELYSDSERSGAKNETVNEKPKNPSEEVSEEPSMFAMNLHFDSAPLDDDVSSDDEDNDKENVDPHLHGSVVVPSSPSGDPVKAFVDEEAEVEDDSDNDIQHFQDNEDEGDDDIEDLHDLIATGFEEKSTDREKRDQLHQQWLAQQDTVGMDNILQKLNCGSKFKESTSVEEEGDDESNETEIENESDDEAEDYIAPSDSVKINLKKMKEMMPQMFSDKDDAYVSSDDDETDIRLAKQSLFDKAEEKATFLSPAEDESSREVFSRIKKLNVVPDAKRKGRTNSAFDMLRMGQSTNLSSKSSFVGRASNHFMHSSHKSGSSKVRSFIFERDDSNSRTSISMSDDSLDTIPRESQVPKTFSAKFQRNTQNKYTASDSTSQKSSVSLLEILKKSSIHAKHSVQHAEAQQQESVFDAFKLAKKPSRT</sequence>
<evidence type="ECO:0000313" key="2">
    <source>
        <dbReference type="EMBL" id="CAL0327029.1"/>
    </source>
</evidence>
<comment type="caution">
    <text evidence="2">The sequence shown here is derived from an EMBL/GenBank/DDBJ whole genome shotgun (WGS) entry which is preliminary data.</text>
</comment>
<feature type="compositionally biased region" description="Acidic residues" evidence="1">
    <location>
        <begin position="510"/>
        <end position="534"/>
    </location>
</feature>
<feature type="region of interest" description="Disordered" evidence="1">
    <location>
        <begin position="102"/>
        <end position="169"/>
    </location>
</feature>
<feature type="region of interest" description="Disordered" evidence="1">
    <location>
        <begin position="673"/>
        <end position="721"/>
    </location>
</feature>
<keyword evidence="3" id="KW-1185">Reference proteome</keyword>
<dbReference type="Proteomes" id="UP001497480">
    <property type="component" value="Unassembled WGS sequence"/>
</dbReference>
<reference evidence="2 3" key="1">
    <citation type="submission" date="2024-03" db="EMBL/GenBank/DDBJ databases">
        <authorList>
            <person name="Martinez-Hernandez J."/>
        </authorList>
    </citation>
    <scope>NUCLEOTIDE SEQUENCE [LARGE SCALE GENOMIC DNA]</scope>
</reference>
<accession>A0AAV1Y1N6</accession>
<dbReference type="AlphaFoldDB" id="A0AAV1Y1N6"/>
<feature type="compositionally biased region" description="Acidic residues" evidence="1">
    <location>
        <begin position="428"/>
        <end position="439"/>
    </location>
</feature>
<organism evidence="2 3">
    <name type="scientific">Lupinus luteus</name>
    <name type="common">European yellow lupine</name>
    <dbReference type="NCBI Taxonomy" id="3873"/>
    <lineage>
        <taxon>Eukaryota</taxon>
        <taxon>Viridiplantae</taxon>
        <taxon>Streptophyta</taxon>
        <taxon>Embryophyta</taxon>
        <taxon>Tracheophyta</taxon>
        <taxon>Spermatophyta</taxon>
        <taxon>Magnoliopsida</taxon>
        <taxon>eudicotyledons</taxon>
        <taxon>Gunneridae</taxon>
        <taxon>Pentapetalae</taxon>
        <taxon>rosids</taxon>
        <taxon>fabids</taxon>
        <taxon>Fabales</taxon>
        <taxon>Fabaceae</taxon>
        <taxon>Papilionoideae</taxon>
        <taxon>50 kb inversion clade</taxon>
        <taxon>genistoids sensu lato</taxon>
        <taxon>core genistoids</taxon>
        <taxon>Genisteae</taxon>
        <taxon>Lupinus</taxon>
    </lineage>
</organism>
<dbReference type="PANTHER" id="PTHR36005">
    <property type="entry name" value="DNA LIGASE-LIKE PROTEIN"/>
    <property type="match status" value="1"/>
</dbReference>
<dbReference type="PANTHER" id="PTHR36005:SF1">
    <property type="entry name" value="DNA LIGASE-LIKE PROTEIN"/>
    <property type="match status" value="1"/>
</dbReference>
<feature type="region of interest" description="Disordered" evidence="1">
    <location>
        <begin position="293"/>
        <end position="480"/>
    </location>
</feature>
<feature type="compositionally biased region" description="Basic and acidic residues" evidence="1">
    <location>
        <begin position="102"/>
        <end position="116"/>
    </location>
</feature>
<feature type="compositionally biased region" description="Basic and acidic residues" evidence="1">
    <location>
        <begin position="135"/>
        <end position="169"/>
    </location>
</feature>
<protein>
    <submittedName>
        <fullName evidence="2">Uncharacterized protein</fullName>
    </submittedName>
</protein>
<feature type="compositionally biased region" description="Acidic residues" evidence="1">
    <location>
        <begin position="447"/>
        <end position="457"/>
    </location>
</feature>
<feature type="region of interest" description="Disordered" evidence="1">
    <location>
        <begin position="33"/>
        <end position="77"/>
    </location>
</feature>
<name>A0AAV1Y1N6_LUPLU</name>